<gene>
    <name evidence="6" type="ORF">JIN81_08560</name>
</gene>
<feature type="domain" description="Cobalamin adenosyltransferase-like" evidence="5">
    <location>
        <begin position="3"/>
        <end position="173"/>
    </location>
</feature>
<dbReference type="InterPro" id="IPR036451">
    <property type="entry name" value="CblAdoTrfase-like_sf"/>
</dbReference>
<keyword evidence="1 4" id="KW-0808">Transferase</keyword>
<organism evidence="6 7">
    <name type="scientific">Haloferula rosea</name>
    <dbReference type="NCBI Taxonomy" id="490093"/>
    <lineage>
        <taxon>Bacteria</taxon>
        <taxon>Pseudomonadati</taxon>
        <taxon>Verrucomicrobiota</taxon>
        <taxon>Verrucomicrobiia</taxon>
        <taxon>Verrucomicrobiales</taxon>
        <taxon>Verrucomicrobiaceae</taxon>
        <taxon>Haloferula</taxon>
    </lineage>
</organism>
<dbReference type="Proteomes" id="UP000658278">
    <property type="component" value="Unassembled WGS sequence"/>
</dbReference>
<keyword evidence="2 4" id="KW-0547">Nucleotide-binding</keyword>
<comment type="similarity">
    <text evidence="4">Belongs to the Cob(I)alamin adenosyltransferase family.</text>
</comment>
<comment type="catalytic activity">
    <reaction evidence="4">
        <text>2 cob(II)alamin + reduced [electron-transfer flavoprotein] + 2 ATP = 2 adenosylcob(III)alamin + 2 triphosphate + oxidized [electron-transfer flavoprotein] + 3 H(+)</text>
        <dbReference type="Rhea" id="RHEA:28671"/>
        <dbReference type="Rhea" id="RHEA-COMP:10685"/>
        <dbReference type="Rhea" id="RHEA-COMP:10686"/>
        <dbReference type="ChEBI" id="CHEBI:15378"/>
        <dbReference type="ChEBI" id="CHEBI:16304"/>
        <dbReference type="ChEBI" id="CHEBI:18036"/>
        <dbReference type="ChEBI" id="CHEBI:18408"/>
        <dbReference type="ChEBI" id="CHEBI:30616"/>
        <dbReference type="ChEBI" id="CHEBI:57692"/>
        <dbReference type="ChEBI" id="CHEBI:58307"/>
        <dbReference type="EC" id="2.5.1.17"/>
    </reaction>
</comment>
<comment type="caution">
    <text evidence="6">The sequence shown here is derived from an EMBL/GenBank/DDBJ whole genome shotgun (WGS) entry which is preliminary data.</text>
</comment>
<protein>
    <recommendedName>
        <fullName evidence="4">Corrinoid adenosyltransferase</fullName>
        <ecNumber evidence="4">2.5.1.17</ecNumber>
    </recommendedName>
    <alternativeName>
        <fullName evidence="4">Cob(II)alamin adenosyltransferase</fullName>
    </alternativeName>
    <alternativeName>
        <fullName evidence="4">Cob(II)yrinic acid a,c-diamide adenosyltransferase</fullName>
    </alternativeName>
    <alternativeName>
        <fullName evidence="4">Cobinamide/cobalamin adenosyltransferase</fullName>
    </alternativeName>
</protein>
<dbReference type="EC" id="2.5.1.17" evidence="4"/>
<keyword evidence="3 4" id="KW-0067">ATP-binding</keyword>
<accession>A0A934R891</accession>
<dbReference type="GO" id="GO:0005524">
    <property type="term" value="F:ATP binding"/>
    <property type="evidence" value="ECO:0007669"/>
    <property type="project" value="UniProtKB-UniRule"/>
</dbReference>
<evidence type="ECO:0000256" key="2">
    <source>
        <dbReference type="ARBA" id="ARBA00022741"/>
    </source>
</evidence>
<dbReference type="PANTHER" id="PTHR12213:SF0">
    <property type="entry name" value="CORRINOID ADENOSYLTRANSFERASE MMAB"/>
    <property type="match status" value="1"/>
</dbReference>
<keyword evidence="7" id="KW-1185">Reference proteome</keyword>
<dbReference type="InterPro" id="IPR016030">
    <property type="entry name" value="CblAdoTrfase-like"/>
</dbReference>
<comment type="catalytic activity">
    <reaction evidence="4">
        <text>2 cob(II)yrinate a,c diamide + reduced [electron-transfer flavoprotein] + 2 ATP = 2 adenosylcob(III)yrinate a,c-diamide + 2 triphosphate + oxidized [electron-transfer flavoprotein] + 3 H(+)</text>
        <dbReference type="Rhea" id="RHEA:11528"/>
        <dbReference type="Rhea" id="RHEA-COMP:10685"/>
        <dbReference type="Rhea" id="RHEA-COMP:10686"/>
        <dbReference type="ChEBI" id="CHEBI:15378"/>
        <dbReference type="ChEBI" id="CHEBI:18036"/>
        <dbReference type="ChEBI" id="CHEBI:30616"/>
        <dbReference type="ChEBI" id="CHEBI:57692"/>
        <dbReference type="ChEBI" id="CHEBI:58307"/>
        <dbReference type="ChEBI" id="CHEBI:58503"/>
        <dbReference type="ChEBI" id="CHEBI:58537"/>
        <dbReference type="EC" id="2.5.1.17"/>
    </reaction>
</comment>
<sequence length="177" mass="19463">MSIITGRGDSGETDLLFGRRTAKTGKRVEALGAVDELNAALGLARSAGAAAEVEEVIDRVQEKLVALMGVLACLPEDAEKYREKGFSPFGDEDVAWVEARAKEFEGKGIRFEGWARPGVEHSVARAGLDLARAVARRAERRVWDLHESGEGLPEAVRLYFNRVSDLLWILARVDDRD</sequence>
<dbReference type="GO" id="GO:0008817">
    <property type="term" value="F:corrinoid adenosyltransferase activity"/>
    <property type="evidence" value="ECO:0007669"/>
    <property type="project" value="UniProtKB-UniRule"/>
</dbReference>
<evidence type="ECO:0000256" key="1">
    <source>
        <dbReference type="ARBA" id="ARBA00022679"/>
    </source>
</evidence>
<comment type="pathway">
    <text evidence="4">Cofactor biosynthesis; adenosylcobalamin biosynthesis; adenosylcobalamin from cob(II)yrinate a,c-diamide: step 2/7.</text>
</comment>
<dbReference type="PANTHER" id="PTHR12213">
    <property type="entry name" value="CORRINOID ADENOSYLTRANSFERASE"/>
    <property type="match status" value="1"/>
</dbReference>
<dbReference type="Gene3D" id="1.20.1200.10">
    <property type="entry name" value="Cobalamin adenosyltransferase-like"/>
    <property type="match status" value="1"/>
</dbReference>
<keyword evidence="4" id="KW-0169">Cobalamin biosynthesis</keyword>
<evidence type="ECO:0000256" key="4">
    <source>
        <dbReference type="RuleBase" id="RU366026"/>
    </source>
</evidence>
<dbReference type="Pfam" id="PF01923">
    <property type="entry name" value="Cob_adeno_trans"/>
    <property type="match status" value="1"/>
</dbReference>
<dbReference type="SUPFAM" id="SSF89028">
    <property type="entry name" value="Cobalamin adenosyltransferase-like"/>
    <property type="match status" value="1"/>
</dbReference>
<evidence type="ECO:0000259" key="5">
    <source>
        <dbReference type="Pfam" id="PF01923"/>
    </source>
</evidence>
<reference evidence="6" key="1">
    <citation type="submission" date="2021-01" db="EMBL/GenBank/DDBJ databases">
        <title>Modified the classification status of verrucomicrobia.</title>
        <authorList>
            <person name="Feng X."/>
        </authorList>
    </citation>
    <scope>NUCLEOTIDE SEQUENCE</scope>
    <source>
        <strain evidence="6">KCTC 22201</strain>
    </source>
</reference>
<evidence type="ECO:0000313" key="7">
    <source>
        <dbReference type="Proteomes" id="UP000658278"/>
    </source>
</evidence>
<dbReference type="EMBL" id="JAENII010000005">
    <property type="protein sequence ID" value="MBK1827069.1"/>
    <property type="molecule type" value="Genomic_DNA"/>
</dbReference>
<proteinExistence type="inferred from homology"/>
<name>A0A934R891_9BACT</name>
<dbReference type="RefSeq" id="WP_200278517.1">
    <property type="nucleotide sequence ID" value="NZ_JAENII010000005.1"/>
</dbReference>
<dbReference type="InterPro" id="IPR029499">
    <property type="entry name" value="PduO-typ"/>
</dbReference>
<evidence type="ECO:0000256" key="3">
    <source>
        <dbReference type="ARBA" id="ARBA00022840"/>
    </source>
</evidence>
<dbReference type="NCBIfam" id="TIGR00636">
    <property type="entry name" value="PduO_Nterm"/>
    <property type="match status" value="1"/>
</dbReference>
<dbReference type="GO" id="GO:0009236">
    <property type="term" value="P:cobalamin biosynthetic process"/>
    <property type="evidence" value="ECO:0007669"/>
    <property type="project" value="UniProtKB-UniRule"/>
</dbReference>
<dbReference type="AlphaFoldDB" id="A0A934R891"/>
<evidence type="ECO:0000313" key="6">
    <source>
        <dbReference type="EMBL" id="MBK1827069.1"/>
    </source>
</evidence>